<name>A0A1B6CRN8_9HEMI</name>
<accession>A0A1B6CRN8</accession>
<evidence type="ECO:0008006" key="2">
    <source>
        <dbReference type="Google" id="ProtNLM"/>
    </source>
</evidence>
<protein>
    <recommendedName>
        <fullName evidence="2">THAP-type domain-containing protein</fullName>
    </recommendedName>
</protein>
<evidence type="ECO:0000313" key="1">
    <source>
        <dbReference type="EMBL" id="JAS16130.1"/>
    </source>
</evidence>
<proteinExistence type="predicted"/>
<reference evidence="1" key="1">
    <citation type="submission" date="2015-12" db="EMBL/GenBank/DDBJ databases">
        <title>De novo transcriptome assembly of four potential Pierce s Disease insect vectors from Arizona vineyards.</title>
        <authorList>
            <person name="Tassone E.E."/>
        </authorList>
    </citation>
    <scope>NUCLEOTIDE SEQUENCE</scope>
</reference>
<feature type="non-terminal residue" evidence="1">
    <location>
        <position position="1"/>
    </location>
</feature>
<dbReference type="AlphaFoldDB" id="A0A1B6CRN8"/>
<sequence length="134" mass="15308">CIYSGRVCSAHFDSDDFKRDLRAELLNLKFVPRLKQNTIPHVNIPTFTAKLDLKRAMRAKKRENKKIVNSLIGSSDYIKPTPRRNSIMTKQVTVNENNARHLINISKNMDIFTKHAMKLKESGTLLQNPASTSL</sequence>
<feature type="non-terminal residue" evidence="1">
    <location>
        <position position="134"/>
    </location>
</feature>
<dbReference type="EMBL" id="GEDC01021168">
    <property type="protein sequence ID" value="JAS16130.1"/>
    <property type="molecule type" value="Transcribed_RNA"/>
</dbReference>
<organism evidence="1">
    <name type="scientific">Clastoptera arizonana</name>
    <name type="common">Arizona spittle bug</name>
    <dbReference type="NCBI Taxonomy" id="38151"/>
    <lineage>
        <taxon>Eukaryota</taxon>
        <taxon>Metazoa</taxon>
        <taxon>Ecdysozoa</taxon>
        <taxon>Arthropoda</taxon>
        <taxon>Hexapoda</taxon>
        <taxon>Insecta</taxon>
        <taxon>Pterygota</taxon>
        <taxon>Neoptera</taxon>
        <taxon>Paraneoptera</taxon>
        <taxon>Hemiptera</taxon>
        <taxon>Auchenorrhyncha</taxon>
        <taxon>Cercopoidea</taxon>
        <taxon>Clastopteridae</taxon>
        <taxon>Clastoptera</taxon>
    </lineage>
</organism>
<gene>
    <name evidence="1" type="ORF">g.26666</name>
</gene>